<accession>A0A6J8EAY8</accession>
<dbReference type="SUPFAM" id="SSF48726">
    <property type="entry name" value="Immunoglobulin"/>
    <property type="match status" value="1"/>
</dbReference>
<sequence>MATDVCFGRSHNSLHIYVIKGELDWIVNEKVSGYGDNLTLFCLIDECCTKAAGWIKFDPDYKTIYLDVQNSKNDTSKDKYAATTNSTGFSLVIKKLQKGDIDIKYSCVYGFEKSREKVLFQSDAIRDDETKSTLPLAGIIIGSSIAPFVILIVVALILKCRQNSRKRKRYGDSSRNDHDLGSDILLYEGKTEGHISLGNTKLGDFAEDTAINHPNEEHQRQGGKSFKSHLK</sequence>
<proteinExistence type="predicted"/>
<name>A0A6J8EAY8_MYTCO</name>
<dbReference type="Proteomes" id="UP000507470">
    <property type="component" value="Unassembled WGS sequence"/>
</dbReference>
<evidence type="ECO:0000313" key="2">
    <source>
        <dbReference type="EMBL" id="CAC5417600.1"/>
    </source>
</evidence>
<keyword evidence="3" id="KW-1185">Reference proteome</keyword>
<evidence type="ECO:0000313" key="3">
    <source>
        <dbReference type="Proteomes" id="UP000507470"/>
    </source>
</evidence>
<keyword evidence="1" id="KW-0812">Transmembrane</keyword>
<protein>
    <submittedName>
        <fullName evidence="2">Uncharacterized protein</fullName>
    </submittedName>
</protein>
<feature type="transmembrane region" description="Helical" evidence="1">
    <location>
        <begin position="136"/>
        <end position="158"/>
    </location>
</feature>
<dbReference type="InterPro" id="IPR036179">
    <property type="entry name" value="Ig-like_dom_sf"/>
</dbReference>
<dbReference type="EMBL" id="CACVKT020008775">
    <property type="protein sequence ID" value="CAC5417600.1"/>
    <property type="molecule type" value="Genomic_DNA"/>
</dbReference>
<keyword evidence="1" id="KW-0472">Membrane</keyword>
<reference evidence="2 3" key="1">
    <citation type="submission" date="2020-06" db="EMBL/GenBank/DDBJ databases">
        <authorList>
            <person name="Li R."/>
            <person name="Bekaert M."/>
        </authorList>
    </citation>
    <scope>NUCLEOTIDE SEQUENCE [LARGE SCALE GENOMIC DNA]</scope>
    <source>
        <strain evidence="3">wild</strain>
    </source>
</reference>
<dbReference type="AlphaFoldDB" id="A0A6J8EAY8"/>
<keyword evidence="1" id="KW-1133">Transmembrane helix</keyword>
<evidence type="ECO:0000256" key="1">
    <source>
        <dbReference type="SAM" id="Phobius"/>
    </source>
</evidence>
<organism evidence="2 3">
    <name type="scientific">Mytilus coruscus</name>
    <name type="common">Sea mussel</name>
    <dbReference type="NCBI Taxonomy" id="42192"/>
    <lineage>
        <taxon>Eukaryota</taxon>
        <taxon>Metazoa</taxon>
        <taxon>Spiralia</taxon>
        <taxon>Lophotrochozoa</taxon>
        <taxon>Mollusca</taxon>
        <taxon>Bivalvia</taxon>
        <taxon>Autobranchia</taxon>
        <taxon>Pteriomorphia</taxon>
        <taxon>Mytilida</taxon>
        <taxon>Mytiloidea</taxon>
        <taxon>Mytilidae</taxon>
        <taxon>Mytilinae</taxon>
        <taxon>Mytilus</taxon>
    </lineage>
</organism>
<gene>
    <name evidence="2" type="ORF">MCOR_50094</name>
</gene>